<dbReference type="PROSITE" id="PS50076">
    <property type="entry name" value="DNAJ_2"/>
    <property type="match status" value="1"/>
</dbReference>
<accession>A0A2K5RKH7</accession>
<dbReference type="OMA" id="DKATHPR"/>
<evidence type="ECO:0000259" key="2">
    <source>
        <dbReference type="PROSITE" id="PS50076"/>
    </source>
</evidence>
<dbReference type="AlphaFoldDB" id="A0A2K5RKH7"/>
<dbReference type="SMART" id="SM00271">
    <property type="entry name" value="DnaJ"/>
    <property type="match status" value="1"/>
</dbReference>
<proteinExistence type="predicted"/>
<dbReference type="Proteomes" id="UP000233040">
    <property type="component" value="Unassembled WGS sequence"/>
</dbReference>
<evidence type="ECO:0000313" key="4">
    <source>
        <dbReference type="Proteomes" id="UP000233040"/>
    </source>
</evidence>
<dbReference type="GO" id="GO:0005634">
    <property type="term" value="C:nucleus"/>
    <property type="evidence" value="ECO:0007669"/>
    <property type="project" value="TreeGrafter"/>
</dbReference>
<reference evidence="3" key="1">
    <citation type="submission" date="2025-08" db="UniProtKB">
        <authorList>
            <consortium name="Ensembl"/>
        </authorList>
    </citation>
    <scope>IDENTIFICATION</scope>
</reference>
<organism evidence="3 4">
    <name type="scientific">Cebus imitator</name>
    <name type="common">Panamanian white-faced capuchin</name>
    <name type="synonym">Cebus capucinus imitator</name>
    <dbReference type="NCBI Taxonomy" id="2715852"/>
    <lineage>
        <taxon>Eukaryota</taxon>
        <taxon>Metazoa</taxon>
        <taxon>Chordata</taxon>
        <taxon>Craniata</taxon>
        <taxon>Vertebrata</taxon>
        <taxon>Euteleostomi</taxon>
        <taxon>Mammalia</taxon>
        <taxon>Eutheria</taxon>
        <taxon>Euarchontoglires</taxon>
        <taxon>Primates</taxon>
        <taxon>Haplorrhini</taxon>
        <taxon>Platyrrhini</taxon>
        <taxon>Cebidae</taxon>
        <taxon>Cebinae</taxon>
        <taxon>Cebus</taxon>
    </lineage>
</organism>
<dbReference type="InterPro" id="IPR042858">
    <property type="entry name" value="DNAJC8"/>
</dbReference>
<feature type="domain" description="J" evidence="2">
    <location>
        <begin position="57"/>
        <end position="125"/>
    </location>
</feature>
<feature type="compositionally biased region" description="Basic and acidic residues" evidence="1">
    <location>
        <begin position="173"/>
        <end position="215"/>
    </location>
</feature>
<name>A0A2K5RKH7_CEBIM</name>
<dbReference type="Gene3D" id="1.10.287.110">
    <property type="entry name" value="DnaJ domain"/>
    <property type="match status" value="1"/>
</dbReference>
<dbReference type="PANTHER" id="PTHR15606:SF4">
    <property type="entry name" value="DNAJ HOMOLOG SUBFAMILY C MEMBER 8"/>
    <property type="match status" value="1"/>
</dbReference>
<dbReference type="PRINTS" id="PR00625">
    <property type="entry name" value="JDOMAIN"/>
</dbReference>
<dbReference type="GeneTree" id="ENSGT00390000012569"/>
<dbReference type="Pfam" id="PF00226">
    <property type="entry name" value="DnaJ"/>
    <property type="match status" value="1"/>
</dbReference>
<dbReference type="CDD" id="cd06257">
    <property type="entry name" value="DnaJ"/>
    <property type="match status" value="1"/>
</dbReference>
<dbReference type="InterPro" id="IPR001623">
    <property type="entry name" value="DnaJ_domain"/>
</dbReference>
<dbReference type="InterPro" id="IPR036869">
    <property type="entry name" value="J_dom_sf"/>
</dbReference>
<keyword evidence="4" id="KW-1185">Reference proteome</keyword>
<sequence>MAASGESGTPGSGGSTEEAFMTVYTDVKQIEKRDLVLTSKNQIKRLTHPGSSYFSLNPFDVLQLDPEVTDEDIKKRFRQLSTLVPPDKYQDDADRAQGAFEAVDKAYKLLLEQEQNERALHVTWAEKEYVEHTEGKPTIVEAGDSELFKQAAYKQTMKLFAELEIKRKEREAKEIHEKKQQRQEEIKAQEKAKREREWQENIEDSRDGRVDTNRKGEKKKKNRTFLRPLKVKMEQHE</sequence>
<dbReference type="Ensembl" id="ENSCCAT00000046312.1">
    <property type="protein sequence ID" value="ENSCCAP00000028634.1"/>
    <property type="gene ID" value="ENSCCAG00000032287.1"/>
</dbReference>
<feature type="region of interest" description="Disordered" evidence="1">
    <location>
        <begin position="173"/>
        <end position="237"/>
    </location>
</feature>
<evidence type="ECO:0000313" key="3">
    <source>
        <dbReference type="Ensembl" id="ENSCCAP00000028634.1"/>
    </source>
</evidence>
<reference evidence="3" key="2">
    <citation type="submission" date="2025-09" db="UniProtKB">
        <authorList>
            <consortium name="Ensembl"/>
        </authorList>
    </citation>
    <scope>IDENTIFICATION</scope>
</reference>
<evidence type="ECO:0000256" key="1">
    <source>
        <dbReference type="SAM" id="MobiDB-lite"/>
    </source>
</evidence>
<dbReference type="PANTHER" id="PTHR15606">
    <property type="entry name" value="DNAJ HOMOLOG SUBFAMILY C MEMBER 8/LIPOPOLYSACCHARIDE SPECIFIC RESPONSE-7-RELATED"/>
    <property type="match status" value="1"/>
</dbReference>
<dbReference type="SUPFAM" id="SSF46565">
    <property type="entry name" value="Chaperone J-domain"/>
    <property type="match status" value="1"/>
</dbReference>
<protein>
    <recommendedName>
        <fullName evidence="2">J domain-containing protein</fullName>
    </recommendedName>
</protein>